<protein>
    <submittedName>
        <fullName evidence="2">Uncharacterized protein</fullName>
    </submittedName>
</protein>
<name>A0A0D2KP60_HYPSF</name>
<sequence>MTPRNGKETNAARYDRLRINKHIWSTFQTQYEADLNAKEENQARTNGQIYVNGRIERPNDLHNVGFIWPQVFCYHNTNTVFYGDLTAEVIRHILSPDRCLLYEPPEDDPVYHAAPGGYPQTAHEVEDLISLCKSGDVKEVYRIGGHILLRAFYQSTQRITESLHDEAMKAILDPKIYTPEYFPACARSVNVGLAFDVLPPKRRGRRGGSNDGYGLEMPHDPFNAVEWAIYFLVHHPVGSLNKINGISMDFGGRIRLENLYAHLFVRAIRPASHNQTPAVARYTILFACVAARPHLYEERIADYNERFPDAPFVEQRGPSYTFAVSTLTDAEANNFSSTDLTDHLIKNGMPVRVMNHCYSYGRQFLDQTFYNVGRVHESRQVNAERVERLERFGTPPTIPEWTGWYAPTYDVIRRIKYVYHGAKKGEVNLDNMFWTKYGDDHAPPALVSDPYTVPTTIPKWDGSDHLAVPRTKDIDTEMTNATSGPDTGGGAVSPTSGDRKVKATAAPIDASPLKNGSASSEASIPESPLTAETELTDDEMDGEGEPEDEE</sequence>
<feature type="compositionally biased region" description="Low complexity" evidence="1">
    <location>
        <begin position="517"/>
        <end position="528"/>
    </location>
</feature>
<evidence type="ECO:0000313" key="3">
    <source>
        <dbReference type="Proteomes" id="UP000054270"/>
    </source>
</evidence>
<evidence type="ECO:0000256" key="1">
    <source>
        <dbReference type="SAM" id="MobiDB-lite"/>
    </source>
</evidence>
<dbReference type="OrthoDB" id="3067348at2759"/>
<reference evidence="3" key="1">
    <citation type="submission" date="2014-04" db="EMBL/GenBank/DDBJ databases">
        <title>Evolutionary Origins and Diversification of the Mycorrhizal Mutualists.</title>
        <authorList>
            <consortium name="DOE Joint Genome Institute"/>
            <consortium name="Mycorrhizal Genomics Consortium"/>
            <person name="Kohler A."/>
            <person name="Kuo A."/>
            <person name="Nagy L.G."/>
            <person name="Floudas D."/>
            <person name="Copeland A."/>
            <person name="Barry K.W."/>
            <person name="Cichocki N."/>
            <person name="Veneault-Fourrey C."/>
            <person name="LaButti K."/>
            <person name="Lindquist E.A."/>
            <person name="Lipzen A."/>
            <person name="Lundell T."/>
            <person name="Morin E."/>
            <person name="Murat C."/>
            <person name="Riley R."/>
            <person name="Ohm R."/>
            <person name="Sun H."/>
            <person name="Tunlid A."/>
            <person name="Henrissat B."/>
            <person name="Grigoriev I.V."/>
            <person name="Hibbett D.S."/>
            <person name="Martin F."/>
        </authorList>
    </citation>
    <scope>NUCLEOTIDE SEQUENCE [LARGE SCALE GENOMIC DNA]</scope>
    <source>
        <strain evidence="3">FD-334 SS-4</strain>
    </source>
</reference>
<dbReference type="EMBL" id="KN817622">
    <property type="protein sequence ID" value="KJA16407.1"/>
    <property type="molecule type" value="Genomic_DNA"/>
</dbReference>
<gene>
    <name evidence="2" type="ORF">HYPSUDRAFT_207106</name>
</gene>
<accession>A0A0D2KP60</accession>
<feature type="region of interest" description="Disordered" evidence="1">
    <location>
        <begin position="461"/>
        <end position="550"/>
    </location>
</feature>
<dbReference type="AlphaFoldDB" id="A0A0D2KP60"/>
<organism evidence="2 3">
    <name type="scientific">Hypholoma sublateritium (strain FD-334 SS-4)</name>
    <dbReference type="NCBI Taxonomy" id="945553"/>
    <lineage>
        <taxon>Eukaryota</taxon>
        <taxon>Fungi</taxon>
        <taxon>Dikarya</taxon>
        <taxon>Basidiomycota</taxon>
        <taxon>Agaricomycotina</taxon>
        <taxon>Agaricomycetes</taxon>
        <taxon>Agaricomycetidae</taxon>
        <taxon>Agaricales</taxon>
        <taxon>Agaricineae</taxon>
        <taxon>Strophariaceae</taxon>
        <taxon>Hypholoma</taxon>
    </lineage>
</organism>
<keyword evidence="3" id="KW-1185">Reference proteome</keyword>
<evidence type="ECO:0000313" key="2">
    <source>
        <dbReference type="EMBL" id="KJA16407.1"/>
    </source>
</evidence>
<dbReference type="Proteomes" id="UP000054270">
    <property type="component" value="Unassembled WGS sequence"/>
</dbReference>
<feature type="compositionally biased region" description="Acidic residues" evidence="1">
    <location>
        <begin position="534"/>
        <end position="550"/>
    </location>
</feature>
<proteinExistence type="predicted"/>